<feature type="transmembrane region" description="Helical" evidence="7">
    <location>
        <begin position="86"/>
        <end position="108"/>
    </location>
</feature>
<comment type="subcellular location">
    <subcellularLocation>
        <location evidence="1">Cell membrane</location>
        <topology evidence="1">Multi-pass membrane protein</topology>
    </subcellularLocation>
</comment>
<dbReference type="Pfam" id="PF00528">
    <property type="entry name" value="BPD_transp_1"/>
    <property type="match status" value="1"/>
</dbReference>
<dbReference type="EMBL" id="VSSQ01000862">
    <property type="protein sequence ID" value="MPM02351.1"/>
    <property type="molecule type" value="Genomic_DNA"/>
</dbReference>
<evidence type="ECO:0000256" key="4">
    <source>
        <dbReference type="ARBA" id="ARBA00022692"/>
    </source>
</evidence>
<dbReference type="InterPro" id="IPR035906">
    <property type="entry name" value="MetI-like_sf"/>
</dbReference>
<accession>A0A644WFT1</accession>
<feature type="transmembrane region" description="Helical" evidence="7">
    <location>
        <begin position="117"/>
        <end position="138"/>
    </location>
</feature>
<protein>
    <submittedName>
        <fullName evidence="9">L-arabinose transport system permease protein AraQ</fullName>
    </submittedName>
</protein>
<dbReference type="PANTHER" id="PTHR43744">
    <property type="entry name" value="ABC TRANSPORTER PERMEASE PROTEIN MG189-RELATED-RELATED"/>
    <property type="match status" value="1"/>
</dbReference>
<keyword evidence="4 7" id="KW-0812">Transmembrane</keyword>
<evidence type="ECO:0000256" key="2">
    <source>
        <dbReference type="ARBA" id="ARBA00022448"/>
    </source>
</evidence>
<organism evidence="9">
    <name type="scientific">bioreactor metagenome</name>
    <dbReference type="NCBI Taxonomy" id="1076179"/>
    <lineage>
        <taxon>unclassified sequences</taxon>
        <taxon>metagenomes</taxon>
        <taxon>ecological metagenomes</taxon>
    </lineage>
</organism>
<feature type="transmembrane region" description="Helical" evidence="7">
    <location>
        <begin position="158"/>
        <end position="179"/>
    </location>
</feature>
<evidence type="ECO:0000259" key="8">
    <source>
        <dbReference type="PROSITE" id="PS50928"/>
    </source>
</evidence>
<evidence type="ECO:0000256" key="6">
    <source>
        <dbReference type="ARBA" id="ARBA00023136"/>
    </source>
</evidence>
<feature type="domain" description="ABC transmembrane type-1" evidence="8">
    <location>
        <begin position="82"/>
        <end position="280"/>
    </location>
</feature>
<keyword evidence="3" id="KW-1003">Cell membrane</keyword>
<dbReference type="CDD" id="cd06261">
    <property type="entry name" value="TM_PBP2"/>
    <property type="match status" value="1"/>
</dbReference>
<dbReference type="GO" id="GO:0055085">
    <property type="term" value="P:transmembrane transport"/>
    <property type="evidence" value="ECO:0007669"/>
    <property type="project" value="InterPro"/>
</dbReference>
<dbReference type="Gene3D" id="1.10.3720.10">
    <property type="entry name" value="MetI-like"/>
    <property type="match status" value="1"/>
</dbReference>
<reference evidence="9" key="1">
    <citation type="submission" date="2019-08" db="EMBL/GenBank/DDBJ databases">
        <authorList>
            <person name="Kucharzyk K."/>
            <person name="Murdoch R.W."/>
            <person name="Higgins S."/>
            <person name="Loffler F."/>
        </authorList>
    </citation>
    <scope>NUCLEOTIDE SEQUENCE</scope>
</reference>
<dbReference type="GO" id="GO:0005886">
    <property type="term" value="C:plasma membrane"/>
    <property type="evidence" value="ECO:0007669"/>
    <property type="project" value="UniProtKB-SubCell"/>
</dbReference>
<dbReference type="PROSITE" id="PS50928">
    <property type="entry name" value="ABC_TM1"/>
    <property type="match status" value="1"/>
</dbReference>
<name>A0A644WFT1_9ZZZZ</name>
<evidence type="ECO:0000256" key="7">
    <source>
        <dbReference type="SAM" id="Phobius"/>
    </source>
</evidence>
<evidence type="ECO:0000313" key="9">
    <source>
        <dbReference type="EMBL" id="MPM02351.1"/>
    </source>
</evidence>
<dbReference type="InterPro" id="IPR000515">
    <property type="entry name" value="MetI-like"/>
</dbReference>
<gene>
    <name evidence="9" type="primary">araQ_17</name>
    <name evidence="9" type="ORF">SDC9_48597</name>
</gene>
<evidence type="ECO:0000256" key="1">
    <source>
        <dbReference type="ARBA" id="ARBA00004651"/>
    </source>
</evidence>
<dbReference type="AlphaFoldDB" id="A0A644WFT1"/>
<feature type="transmembrane region" description="Helical" evidence="7">
    <location>
        <begin position="200"/>
        <end position="225"/>
    </location>
</feature>
<feature type="transmembrane region" description="Helical" evidence="7">
    <location>
        <begin position="261"/>
        <end position="280"/>
    </location>
</feature>
<keyword evidence="2" id="KW-0813">Transport</keyword>
<comment type="caution">
    <text evidence="9">The sequence shown here is derived from an EMBL/GenBank/DDBJ whole genome shotgun (WGS) entry which is preliminary data.</text>
</comment>
<evidence type="ECO:0000256" key="3">
    <source>
        <dbReference type="ARBA" id="ARBA00022475"/>
    </source>
</evidence>
<feature type="transmembrane region" description="Helical" evidence="7">
    <location>
        <begin position="20"/>
        <end position="40"/>
    </location>
</feature>
<keyword evidence="5 7" id="KW-1133">Transmembrane helix</keyword>
<sequence length="294" mass="33099">MKPLRLGKNNRSLKPDLLLLELVTILLFILFMFPFIMVVLNSAKTSREIIFDAIALPANWNQLWVNVGLIFNNPTVDYLGAFVDSIVITVLSLLVISICSSMAAWILVRNKTLWSTILFMAFVSAMVIPFQVLMYPLVRWMRVIGEFLHFRLLGTVGGIVFAYLGFGSPLSIFIFHGFIKNIPLEIEESATIDGCPKSTVFFRIVFPLLQPIIITVLILNGIWIWNDYLLPLLVLGSNGRVQTIPIAVTAFAGAYLKQWDLILTSTLIAMLPIIVLYIFAQRYIIKGMVEGSIK</sequence>
<dbReference type="SUPFAM" id="SSF161098">
    <property type="entry name" value="MetI-like"/>
    <property type="match status" value="1"/>
</dbReference>
<dbReference type="PANTHER" id="PTHR43744:SF12">
    <property type="entry name" value="ABC TRANSPORTER PERMEASE PROTEIN MG189-RELATED"/>
    <property type="match status" value="1"/>
</dbReference>
<proteinExistence type="predicted"/>
<evidence type="ECO:0000256" key="5">
    <source>
        <dbReference type="ARBA" id="ARBA00022989"/>
    </source>
</evidence>
<keyword evidence="6 7" id="KW-0472">Membrane</keyword>